<sequence>RKIYHAIVDSDEVEKTPPDRTRRDEASPEPEVAVRESGKPVKVAPSNIPLARKSSRSTTSSSI</sequence>
<evidence type="ECO:0000313" key="3">
    <source>
        <dbReference type="Proteomes" id="UP001465976"/>
    </source>
</evidence>
<evidence type="ECO:0000256" key="1">
    <source>
        <dbReference type="SAM" id="MobiDB-lite"/>
    </source>
</evidence>
<name>A0ABR3EHN4_9AGAR</name>
<feature type="non-terminal residue" evidence="2">
    <location>
        <position position="1"/>
    </location>
</feature>
<dbReference type="Proteomes" id="UP001465976">
    <property type="component" value="Unassembled WGS sequence"/>
</dbReference>
<feature type="compositionally biased region" description="Basic and acidic residues" evidence="1">
    <location>
        <begin position="13"/>
        <end position="39"/>
    </location>
</feature>
<keyword evidence="3" id="KW-1185">Reference proteome</keyword>
<accession>A0ABR3EHN4</accession>
<reference evidence="2 3" key="1">
    <citation type="submission" date="2024-02" db="EMBL/GenBank/DDBJ databases">
        <title>A draft genome for the cacao thread blight pathogen Marasmius crinis-equi.</title>
        <authorList>
            <person name="Cohen S.P."/>
            <person name="Baruah I.K."/>
            <person name="Amoako-Attah I."/>
            <person name="Bukari Y."/>
            <person name="Meinhardt L.W."/>
            <person name="Bailey B.A."/>
        </authorList>
    </citation>
    <scope>NUCLEOTIDE SEQUENCE [LARGE SCALE GENOMIC DNA]</scope>
    <source>
        <strain evidence="2 3">GH-76</strain>
    </source>
</reference>
<feature type="non-terminal residue" evidence="2">
    <location>
        <position position="63"/>
    </location>
</feature>
<feature type="region of interest" description="Disordered" evidence="1">
    <location>
        <begin position="1"/>
        <end position="63"/>
    </location>
</feature>
<evidence type="ECO:0000313" key="2">
    <source>
        <dbReference type="EMBL" id="KAL0562362.1"/>
    </source>
</evidence>
<proteinExistence type="predicted"/>
<dbReference type="EMBL" id="JBAHYK010006048">
    <property type="protein sequence ID" value="KAL0562362.1"/>
    <property type="molecule type" value="Genomic_DNA"/>
</dbReference>
<organism evidence="2 3">
    <name type="scientific">Marasmius crinis-equi</name>
    <dbReference type="NCBI Taxonomy" id="585013"/>
    <lineage>
        <taxon>Eukaryota</taxon>
        <taxon>Fungi</taxon>
        <taxon>Dikarya</taxon>
        <taxon>Basidiomycota</taxon>
        <taxon>Agaricomycotina</taxon>
        <taxon>Agaricomycetes</taxon>
        <taxon>Agaricomycetidae</taxon>
        <taxon>Agaricales</taxon>
        <taxon>Marasmiineae</taxon>
        <taxon>Marasmiaceae</taxon>
        <taxon>Marasmius</taxon>
    </lineage>
</organism>
<gene>
    <name evidence="2" type="ORF">V5O48_019725</name>
</gene>
<comment type="caution">
    <text evidence="2">The sequence shown here is derived from an EMBL/GenBank/DDBJ whole genome shotgun (WGS) entry which is preliminary data.</text>
</comment>
<protein>
    <submittedName>
        <fullName evidence="2">Uncharacterized protein</fullName>
    </submittedName>
</protein>